<feature type="compositionally biased region" description="Low complexity" evidence="1">
    <location>
        <begin position="291"/>
        <end position="301"/>
    </location>
</feature>
<feature type="compositionally biased region" description="Polar residues" evidence="1">
    <location>
        <begin position="313"/>
        <end position="325"/>
    </location>
</feature>
<feature type="compositionally biased region" description="Polar residues" evidence="1">
    <location>
        <begin position="32"/>
        <end position="47"/>
    </location>
</feature>
<feature type="region of interest" description="Disordered" evidence="1">
    <location>
        <begin position="76"/>
        <end position="119"/>
    </location>
</feature>
<feature type="compositionally biased region" description="Low complexity" evidence="1">
    <location>
        <begin position="76"/>
        <end position="93"/>
    </location>
</feature>
<organism evidence="2 3">
    <name type="scientific">Cerrena zonata</name>
    <dbReference type="NCBI Taxonomy" id="2478898"/>
    <lineage>
        <taxon>Eukaryota</taxon>
        <taxon>Fungi</taxon>
        <taxon>Dikarya</taxon>
        <taxon>Basidiomycota</taxon>
        <taxon>Agaricomycotina</taxon>
        <taxon>Agaricomycetes</taxon>
        <taxon>Polyporales</taxon>
        <taxon>Cerrenaceae</taxon>
        <taxon>Cerrena</taxon>
    </lineage>
</organism>
<comment type="caution">
    <text evidence="2">The sequence shown here is derived from an EMBL/GenBank/DDBJ whole genome shotgun (WGS) entry which is preliminary data.</text>
</comment>
<dbReference type="AlphaFoldDB" id="A0AAW0GZB1"/>
<dbReference type="EMBL" id="JASBNA010000002">
    <property type="protein sequence ID" value="KAK7695341.1"/>
    <property type="molecule type" value="Genomic_DNA"/>
</dbReference>
<accession>A0AAW0GZB1</accession>
<feature type="compositionally biased region" description="Low complexity" evidence="1">
    <location>
        <begin position="223"/>
        <end position="233"/>
    </location>
</feature>
<proteinExistence type="predicted"/>
<feature type="region of interest" description="Disordered" evidence="1">
    <location>
        <begin position="274"/>
        <end position="301"/>
    </location>
</feature>
<feature type="compositionally biased region" description="Low complexity" evidence="1">
    <location>
        <begin position="274"/>
        <end position="284"/>
    </location>
</feature>
<gene>
    <name evidence="2" type="ORF">QCA50_002532</name>
</gene>
<keyword evidence="3" id="KW-1185">Reference proteome</keyword>
<dbReference type="Proteomes" id="UP001385951">
    <property type="component" value="Unassembled WGS sequence"/>
</dbReference>
<evidence type="ECO:0008006" key="4">
    <source>
        <dbReference type="Google" id="ProtNLM"/>
    </source>
</evidence>
<protein>
    <recommendedName>
        <fullName evidence="4">RRM Nup35-type domain-containing protein</fullName>
    </recommendedName>
</protein>
<feature type="region of interest" description="Disordered" evidence="1">
    <location>
        <begin position="313"/>
        <end position="339"/>
    </location>
</feature>
<evidence type="ECO:0000313" key="3">
    <source>
        <dbReference type="Proteomes" id="UP001385951"/>
    </source>
</evidence>
<feature type="region of interest" description="Disordered" evidence="1">
    <location>
        <begin position="139"/>
        <end position="172"/>
    </location>
</feature>
<feature type="region of interest" description="Disordered" evidence="1">
    <location>
        <begin position="207"/>
        <end position="257"/>
    </location>
</feature>
<reference evidence="2 3" key="1">
    <citation type="submission" date="2022-09" db="EMBL/GenBank/DDBJ databases">
        <authorList>
            <person name="Palmer J.M."/>
        </authorList>
    </citation>
    <scope>NUCLEOTIDE SEQUENCE [LARGE SCALE GENOMIC DNA]</scope>
    <source>
        <strain evidence="2 3">DSM 7382</strain>
    </source>
</reference>
<evidence type="ECO:0000313" key="2">
    <source>
        <dbReference type="EMBL" id="KAK7695341.1"/>
    </source>
</evidence>
<feature type="compositionally biased region" description="Polar residues" evidence="1">
    <location>
        <begin position="139"/>
        <end position="164"/>
    </location>
</feature>
<sequence>MLPTTTPSNIMIPPTNPIEGSRGKERGPSILINGSKSLHTSPSNETVSGMKRVSLRRSSSRIERWIQHQQVLYSATDSLPDTPVSTDPPSDTSNCHPYLAYPQLNHPSLSRQHKKSSTDTAVLITEHDGDNERVIEVQSSVVENAPSTPRKSRSRNNNTASENALHTPPSRRKFDFTLTQHGRKPSGADSVSSSTFTSIFQHRAGSGVDARTLTPTKRPTYLSPSSIYSSPSSRVTTPELATPDTPSTGWRNGKSRIRPTVLGHFTRTLFEGQTTADDFSSSSSPSPPRPSTSSTFTRSTASVSTAATSYGQSSAEAYGSPSSPSKFPGLGTLNSQSPTSLFRSSPSLWSLPTDASHLDDPPYSTKVVARDLSDGRVSTRISQQFQRGHSGNGLSLGSVSQILASPRRKKKRKLVITGVPVGDKRRTDALLKWCQTFGEVSQITRAQNGDLYIDFKSSEVADTVCRLNARVYIAGVGSVGLSWFTGKRP</sequence>
<feature type="region of interest" description="Disordered" evidence="1">
    <location>
        <begin position="1"/>
        <end position="53"/>
    </location>
</feature>
<name>A0AAW0GZB1_9APHY</name>
<evidence type="ECO:0000256" key="1">
    <source>
        <dbReference type="SAM" id="MobiDB-lite"/>
    </source>
</evidence>